<dbReference type="GO" id="GO:0003677">
    <property type="term" value="F:DNA binding"/>
    <property type="evidence" value="ECO:0007669"/>
    <property type="project" value="UniProtKB-UniRule"/>
</dbReference>
<evidence type="ECO:0000259" key="3">
    <source>
        <dbReference type="PROSITE" id="PS50977"/>
    </source>
</evidence>
<dbReference type="InterPro" id="IPR001647">
    <property type="entry name" value="HTH_TetR"/>
</dbReference>
<proteinExistence type="predicted"/>
<reference evidence="4 5" key="1">
    <citation type="submission" date="2017-02" db="EMBL/GenBank/DDBJ databases">
        <authorList>
            <person name="Peterson S.W."/>
        </authorList>
    </citation>
    <scope>NUCLEOTIDE SEQUENCE [LARGE SCALE GENOMIC DNA]</scope>
    <source>
        <strain evidence="4 5">DSM 25262</strain>
    </source>
</reference>
<dbReference type="EMBL" id="FUZU01000001">
    <property type="protein sequence ID" value="SKC53727.1"/>
    <property type="molecule type" value="Genomic_DNA"/>
</dbReference>
<evidence type="ECO:0000313" key="4">
    <source>
        <dbReference type="EMBL" id="SKC53727.1"/>
    </source>
</evidence>
<dbReference type="InterPro" id="IPR050624">
    <property type="entry name" value="HTH-type_Tx_Regulator"/>
</dbReference>
<dbReference type="OrthoDB" id="594604at2"/>
<dbReference type="InterPro" id="IPR009057">
    <property type="entry name" value="Homeodomain-like_sf"/>
</dbReference>
<organism evidence="4 5">
    <name type="scientific">Ohtaekwangia koreensis</name>
    <dbReference type="NCBI Taxonomy" id="688867"/>
    <lineage>
        <taxon>Bacteria</taxon>
        <taxon>Pseudomonadati</taxon>
        <taxon>Bacteroidota</taxon>
        <taxon>Cytophagia</taxon>
        <taxon>Cytophagales</taxon>
        <taxon>Fulvivirgaceae</taxon>
        <taxon>Ohtaekwangia</taxon>
    </lineage>
</organism>
<dbReference type="SUPFAM" id="SSF46689">
    <property type="entry name" value="Homeodomain-like"/>
    <property type="match status" value="1"/>
</dbReference>
<protein>
    <submittedName>
        <fullName evidence="4">Transcriptional regulator, TetR family</fullName>
    </submittedName>
</protein>
<dbReference type="Gene3D" id="1.10.357.10">
    <property type="entry name" value="Tetracycline Repressor, domain 2"/>
    <property type="match status" value="1"/>
</dbReference>
<dbReference type="RefSeq" id="WP_079685921.1">
    <property type="nucleotide sequence ID" value="NZ_FUZU01000001.1"/>
</dbReference>
<dbReference type="SUPFAM" id="SSF48498">
    <property type="entry name" value="Tetracyclin repressor-like, C-terminal domain"/>
    <property type="match status" value="1"/>
</dbReference>
<dbReference type="STRING" id="688867.SAMN05660236_1379"/>
<dbReference type="PANTHER" id="PTHR43479">
    <property type="entry name" value="ACREF/ENVCD OPERON REPRESSOR-RELATED"/>
    <property type="match status" value="1"/>
</dbReference>
<evidence type="ECO:0000256" key="1">
    <source>
        <dbReference type="ARBA" id="ARBA00023125"/>
    </source>
</evidence>
<gene>
    <name evidence="4" type="ORF">SAMN05660236_1379</name>
</gene>
<evidence type="ECO:0000313" key="5">
    <source>
        <dbReference type="Proteomes" id="UP000190961"/>
    </source>
</evidence>
<sequence length="198" mass="22647">MGSKERKERNRLNMHKDILHAALTIVKAEGHQSLSLRRLADSIEYSATVMYLYFKNKEALLVDLSKLGYQQLNISIDKNCKNIVDPKYRLKAMLTTYWHFATREKELYLLMQETGLKLNESEPMPAEMIAFIDSINQTITKVCGDENHTDVFLKHKCYISIAIVQGLASLNLIHKGIDARSQSQMLEDAIDSLIDSLN</sequence>
<dbReference type="PROSITE" id="PS50977">
    <property type="entry name" value="HTH_TETR_2"/>
    <property type="match status" value="1"/>
</dbReference>
<name>A0A1T5JQL0_9BACT</name>
<dbReference type="InterPro" id="IPR036271">
    <property type="entry name" value="Tet_transcr_reg_TetR-rel_C_sf"/>
</dbReference>
<dbReference type="Proteomes" id="UP000190961">
    <property type="component" value="Unassembled WGS sequence"/>
</dbReference>
<feature type="DNA-binding region" description="H-T-H motif" evidence="2">
    <location>
        <begin position="35"/>
        <end position="54"/>
    </location>
</feature>
<keyword evidence="5" id="KW-1185">Reference proteome</keyword>
<dbReference type="AlphaFoldDB" id="A0A1T5JQL0"/>
<dbReference type="Pfam" id="PF00440">
    <property type="entry name" value="TetR_N"/>
    <property type="match status" value="1"/>
</dbReference>
<feature type="domain" description="HTH tetR-type" evidence="3">
    <location>
        <begin position="12"/>
        <end position="72"/>
    </location>
</feature>
<dbReference type="PANTHER" id="PTHR43479:SF11">
    <property type="entry name" value="ACREF_ENVCD OPERON REPRESSOR-RELATED"/>
    <property type="match status" value="1"/>
</dbReference>
<keyword evidence="1 2" id="KW-0238">DNA-binding</keyword>
<evidence type="ECO:0000256" key="2">
    <source>
        <dbReference type="PROSITE-ProRule" id="PRU00335"/>
    </source>
</evidence>
<accession>A0A1T5JQL0</accession>